<evidence type="ECO:0000313" key="1">
    <source>
        <dbReference type="EMBL" id="DAD46795.1"/>
    </source>
</evidence>
<name>A0A822ZTW8_NELNU</name>
<dbReference type="AlphaFoldDB" id="A0A822ZTW8"/>
<comment type="caution">
    <text evidence="1">The sequence shown here is derived from an EMBL/GenBank/DDBJ whole genome shotgun (WGS) entry which is preliminary data.</text>
</comment>
<proteinExistence type="predicted"/>
<evidence type="ECO:0000313" key="2">
    <source>
        <dbReference type="Proteomes" id="UP000607653"/>
    </source>
</evidence>
<protein>
    <submittedName>
        <fullName evidence="1">Uncharacterized protein</fullName>
    </submittedName>
</protein>
<keyword evidence="2" id="KW-1185">Reference proteome</keyword>
<accession>A0A822ZTW8</accession>
<gene>
    <name evidence="1" type="ORF">HUJ06_016732</name>
</gene>
<reference evidence="1 2" key="1">
    <citation type="journal article" date="2020" name="Mol. Biol. Evol.">
        <title>Distinct Expression and Methylation Patterns for Genes with Different Fates following a Single Whole-Genome Duplication in Flowering Plants.</title>
        <authorList>
            <person name="Shi T."/>
            <person name="Rahmani R.S."/>
            <person name="Gugger P.F."/>
            <person name="Wang M."/>
            <person name="Li H."/>
            <person name="Zhang Y."/>
            <person name="Li Z."/>
            <person name="Wang Q."/>
            <person name="Van de Peer Y."/>
            <person name="Marchal K."/>
            <person name="Chen J."/>
        </authorList>
    </citation>
    <scope>NUCLEOTIDE SEQUENCE [LARGE SCALE GENOMIC DNA]</scope>
    <source>
        <tissue evidence="1">Leaf</tissue>
    </source>
</reference>
<sequence>METKIFLQETTLNLVRSIAIMDSDLFMWNAPKF</sequence>
<organism evidence="1 2">
    <name type="scientific">Nelumbo nucifera</name>
    <name type="common">Sacred lotus</name>
    <dbReference type="NCBI Taxonomy" id="4432"/>
    <lineage>
        <taxon>Eukaryota</taxon>
        <taxon>Viridiplantae</taxon>
        <taxon>Streptophyta</taxon>
        <taxon>Embryophyta</taxon>
        <taxon>Tracheophyta</taxon>
        <taxon>Spermatophyta</taxon>
        <taxon>Magnoliopsida</taxon>
        <taxon>Proteales</taxon>
        <taxon>Nelumbonaceae</taxon>
        <taxon>Nelumbo</taxon>
    </lineage>
</organism>
<dbReference type="EMBL" id="DUZY01000008">
    <property type="protein sequence ID" value="DAD46795.1"/>
    <property type="molecule type" value="Genomic_DNA"/>
</dbReference>
<dbReference type="Proteomes" id="UP000607653">
    <property type="component" value="Unassembled WGS sequence"/>
</dbReference>